<reference evidence="2" key="1">
    <citation type="submission" date="2018-11" db="EMBL/GenBank/DDBJ databases">
        <authorList>
            <consortium name="Pathogen Informatics"/>
        </authorList>
    </citation>
    <scope>NUCLEOTIDE SEQUENCE</scope>
</reference>
<organism evidence="2 3">
    <name type="scientific">Protopolystoma xenopodis</name>
    <dbReference type="NCBI Taxonomy" id="117903"/>
    <lineage>
        <taxon>Eukaryota</taxon>
        <taxon>Metazoa</taxon>
        <taxon>Spiralia</taxon>
        <taxon>Lophotrochozoa</taxon>
        <taxon>Platyhelminthes</taxon>
        <taxon>Monogenea</taxon>
        <taxon>Polyopisthocotylea</taxon>
        <taxon>Polystomatidea</taxon>
        <taxon>Polystomatidae</taxon>
        <taxon>Protopolystoma</taxon>
    </lineage>
</organism>
<evidence type="ECO:0000256" key="1">
    <source>
        <dbReference type="SAM" id="Phobius"/>
    </source>
</evidence>
<feature type="transmembrane region" description="Helical" evidence="1">
    <location>
        <begin position="171"/>
        <end position="193"/>
    </location>
</feature>
<sequence>MRPARGRCRAKEGGSNETKSTFEAFEATLSVAIIHKMPQNATFTRRRLGSRIDKSRDLDAPTAEWASPQTSSEHGACLQEIFPEPEHKTTGRPQLYAISEECHFASTNAYFLRISLSPTLACFDPSLTPTTFLHSPANFNLSQFFFLSYFLLSIFFILFLFSSLLHPPLSFLFILTPLLSLLLTLILAFTFSLSTPLPPSLHIPISPPYPSSSFLPLPLSTSLPLSLAFLPLSLSSYHSFSISSSSTLSYSHLLCSFSFFNHFSPFPCQFLPLPLFLPVLLSPFYLFPSLFISFSSLSTSLFSLYPYSTPLSSSHVYLSFYIFTLNSAPTLSCCLCLCLPLPISLTLSLYLSPSSIPYPSQGLSNGRKPFSSDFLHHFRLLGLLCCQFGISNSQNFEQPKL</sequence>
<keyword evidence="3" id="KW-1185">Reference proteome</keyword>
<evidence type="ECO:0000313" key="3">
    <source>
        <dbReference type="Proteomes" id="UP000784294"/>
    </source>
</evidence>
<feature type="transmembrane region" description="Helical" evidence="1">
    <location>
        <begin position="275"/>
        <end position="298"/>
    </location>
</feature>
<keyword evidence="1" id="KW-0472">Membrane</keyword>
<gene>
    <name evidence="2" type="ORF">PXEA_LOCUS4860</name>
</gene>
<accession>A0A448WH30</accession>
<evidence type="ECO:0000313" key="2">
    <source>
        <dbReference type="EMBL" id="VEL11420.1"/>
    </source>
</evidence>
<keyword evidence="1" id="KW-1133">Transmembrane helix</keyword>
<proteinExistence type="predicted"/>
<dbReference type="EMBL" id="CAAALY010011746">
    <property type="protein sequence ID" value="VEL11420.1"/>
    <property type="molecule type" value="Genomic_DNA"/>
</dbReference>
<dbReference type="AlphaFoldDB" id="A0A448WH30"/>
<feature type="transmembrane region" description="Helical" evidence="1">
    <location>
        <begin position="144"/>
        <end position="165"/>
    </location>
</feature>
<protein>
    <submittedName>
        <fullName evidence="2">Uncharacterized protein</fullName>
    </submittedName>
</protein>
<feature type="transmembrane region" description="Helical" evidence="1">
    <location>
        <begin position="318"/>
        <end position="351"/>
    </location>
</feature>
<dbReference type="Proteomes" id="UP000784294">
    <property type="component" value="Unassembled WGS sequence"/>
</dbReference>
<name>A0A448WH30_9PLAT</name>
<comment type="caution">
    <text evidence="2">The sequence shown here is derived from an EMBL/GenBank/DDBJ whole genome shotgun (WGS) entry which is preliminary data.</text>
</comment>
<keyword evidence="1" id="KW-0812">Transmembrane</keyword>